<gene>
    <name evidence="4" type="ORF">C2L80_11090</name>
</gene>
<dbReference type="InterPro" id="IPR029063">
    <property type="entry name" value="SAM-dependent_MTases_sf"/>
</dbReference>
<comment type="caution">
    <text evidence="4">The sequence shown here is derived from an EMBL/GenBank/DDBJ whole genome shotgun (WGS) entry which is preliminary data.</text>
</comment>
<dbReference type="GO" id="GO:0032259">
    <property type="term" value="P:methylation"/>
    <property type="evidence" value="ECO:0007669"/>
    <property type="project" value="UniProtKB-KW"/>
</dbReference>
<evidence type="ECO:0000259" key="3">
    <source>
        <dbReference type="Pfam" id="PF13649"/>
    </source>
</evidence>
<sequence>MRNHYGSLCTEMYEALHPAAPEDELGFYLSYARRGQRIFEPLCGSGRFLVPFLERGFDVGGMDSSEEMLAKLKEKAPDAQVVCATVEEWQPAAGKFDYLFITSGSLSLFTDADACRAVLRKVRGALRTGGVFAFAVDTVAAREPDSAGYEVGASVKTAEGLDLILKSKYRYDEATRTQFSPGIYELYDGDRLLRSEPMDFQTHLYGPGEMNRLLREVGFSQVKAYSSFDKAPAAPDAALESETLLYECTA</sequence>
<dbReference type="PANTHER" id="PTHR43861">
    <property type="entry name" value="TRANS-ACONITATE 2-METHYLTRANSFERASE-RELATED"/>
    <property type="match status" value="1"/>
</dbReference>
<reference evidence="4 5" key="1">
    <citation type="journal article" date="2018" name="Int. J. Syst. Evol. Microbiol.">
        <title>Rubneribacter badeniensis gen. nov., sp. nov. and Enteroscipio rubneri gen. nov., sp. nov., new members of the Eggerthellaceae isolated from human faeces.</title>
        <authorList>
            <person name="Danylec N."/>
            <person name="Gobl A."/>
            <person name="Stoll D.A."/>
            <person name="Hetzer B."/>
            <person name="Kulling S.E."/>
            <person name="Huch M."/>
        </authorList>
    </citation>
    <scope>NUCLEOTIDE SEQUENCE [LARGE SCALE GENOMIC DNA]</scope>
    <source>
        <strain evidence="4 5">ResAG-85</strain>
    </source>
</reference>
<evidence type="ECO:0000313" key="5">
    <source>
        <dbReference type="Proteomes" id="UP000236488"/>
    </source>
</evidence>
<accession>A0A2K2U2P0</accession>
<dbReference type="Pfam" id="PF13649">
    <property type="entry name" value="Methyltransf_25"/>
    <property type="match status" value="1"/>
</dbReference>
<name>A0A2K2U2P0_9ACTN</name>
<proteinExistence type="predicted"/>
<dbReference type="Gene3D" id="3.40.50.150">
    <property type="entry name" value="Vaccinia Virus protein VP39"/>
    <property type="match status" value="1"/>
</dbReference>
<dbReference type="Gene3D" id="2.20.25.110">
    <property type="entry name" value="S-adenosyl-L-methionine-dependent methyltransferases"/>
    <property type="match status" value="1"/>
</dbReference>
<dbReference type="GO" id="GO:0008168">
    <property type="term" value="F:methyltransferase activity"/>
    <property type="evidence" value="ECO:0007669"/>
    <property type="project" value="UniProtKB-KW"/>
</dbReference>
<dbReference type="CDD" id="cd02440">
    <property type="entry name" value="AdoMet_MTases"/>
    <property type="match status" value="1"/>
</dbReference>
<evidence type="ECO:0000313" key="4">
    <source>
        <dbReference type="EMBL" id="PNV64596.1"/>
    </source>
</evidence>
<organism evidence="4 5">
    <name type="scientific">Rubneribacter badeniensis</name>
    <dbReference type="NCBI Taxonomy" id="2070688"/>
    <lineage>
        <taxon>Bacteria</taxon>
        <taxon>Bacillati</taxon>
        <taxon>Actinomycetota</taxon>
        <taxon>Coriobacteriia</taxon>
        <taxon>Eggerthellales</taxon>
        <taxon>Eggerthellaceae</taxon>
        <taxon>Rubneribacter</taxon>
    </lineage>
</organism>
<evidence type="ECO:0000256" key="1">
    <source>
        <dbReference type="ARBA" id="ARBA00022603"/>
    </source>
</evidence>
<dbReference type="PANTHER" id="PTHR43861:SF1">
    <property type="entry name" value="TRANS-ACONITATE 2-METHYLTRANSFERASE"/>
    <property type="match status" value="1"/>
</dbReference>
<protein>
    <submittedName>
        <fullName evidence="4">Class I SAM-dependent methyltransferase</fullName>
    </submittedName>
</protein>
<keyword evidence="1 4" id="KW-0489">Methyltransferase</keyword>
<dbReference type="AlphaFoldDB" id="A0A2K2U2P0"/>
<dbReference type="EMBL" id="PPEL01000082">
    <property type="protein sequence ID" value="PNV64596.1"/>
    <property type="molecule type" value="Genomic_DNA"/>
</dbReference>
<keyword evidence="2 4" id="KW-0808">Transferase</keyword>
<dbReference type="SUPFAM" id="SSF53335">
    <property type="entry name" value="S-adenosyl-L-methionine-dependent methyltransferases"/>
    <property type="match status" value="1"/>
</dbReference>
<feature type="domain" description="Methyltransferase" evidence="3">
    <location>
        <begin position="43"/>
        <end position="130"/>
    </location>
</feature>
<dbReference type="Proteomes" id="UP000236488">
    <property type="component" value="Unassembled WGS sequence"/>
</dbReference>
<keyword evidence="5" id="KW-1185">Reference proteome</keyword>
<evidence type="ECO:0000256" key="2">
    <source>
        <dbReference type="ARBA" id="ARBA00022679"/>
    </source>
</evidence>
<dbReference type="RefSeq" id="WP_087197000.1">
    <property type="nucleotide sequence ID" value="NZ_DBEYRC010000033.1"/>
</dbReference>
<dbReference type="InterPro" id="IPR041698">
    <property type="entry name" value="Methyltransf_25"/>
</dbReference>